<accession>A0ABV0EBB8</accession>
<proteinExistence type="predicted"/>
<gene>
    <name evidence="1" type="ORF">V6E02_01625</name>
</gene>
<reference evidence="1 2" key="1">
    <citation type="submission" date="2024-02" db="EMBL/GenBank/DDBJ databases">
        <title>New thermophilic sulfur-oxidizing bacteria from a hot springs of the Uzon caldera (Kamchatka, Russia).</title>
        <authorList>
            <person name="Dukat A.M."/>
            <person name="Elcheninov A.G."/>
            <person name="Frolov E.N."/>
        </authorList>
    </citation>
    <scope>NUCLEOTIDE SEQUENCE [LARGE SCALE GENOMIC DNA]</scope>
    <source>
        <strain evidence="1 2">AK1</strain>
    </source>
</reference>
<evidence type="ECO:0000313" key="2">
    <source>
        <dbReference type="Proteomes" id="UP001482231"/>
    </source>
</evidence>
<organism evidence="1 2">
    <name type="scientific">Thiobacter aerophilum</name>
    <dbReference type="NCBI Taxonomy" id="3121275"/>
    <lineage>
        <taxon>Bacteria</taxon>
        <taxon>Pseudomonadati</taxon>
        <taxon>Pseudomonadota</taxon>
        <taxon>Betaproteobacteria</taxon>
        <taxon>Burkholderiales</taxon>
        <taxon>Thiobacteraceae</taxon>
        <taxon>Thiobacter</taxon>
    </lineage>
</organism>
<comment type="caution">
    <text evidence="1">The sequence shown here is derived from an EMBL/GenBank/DDBJ whole genome shotgun (WGS) entry which is preliminary data.</text>
</comment>
<keyword evidence="2" id="KW-1185">Reference proteome</keyword>
<name>A0ABV0EBB8_9BURK</name>
<protein>
    <recommendedName>
        <fullName evidence="3">Flp pilus assembly protein CpaB</fullName>
    </recommendedName>
</protein>
<dbReference type="EMBL" id="JBAJEX010000001">
    <property type="protein sequence ID" value="MEO1765921.1"/>
    <property type="molecule type" value="Genomic_DNA"/>
</dbReference>
<evidence type="ECO:0008006" key="3">
    <source>
        <dbReference type="Google" id="ProtNLM"/>
    </source>
</evidence>
<dbReference type="Proteomes" id="UP001482231">
    <property type="component" value="Unassembled WGS sequence"/>
</dbReference>
<evidence type="ECO:0000313" key="1">
    <source>
        <dbReference type="EMBL" id="MEO1765921.1"/>
    </source>
</evidence>
<dbReference type="RefSeq" id="WP_347306499.1">
    <property type="nucleotide sequence ID" value="NZ_JBAJEX010000001.1"/>
</dbReference>
<sequence>MNRESLIFCILALAAALAISVLGFRYAALPPEVVAQAKTPVTPDKLPELDLGSFGRVSGIDLMAYWMEHPPAAGSDAAPASVKRFGGC</sequence>